<dbReference type="AlphaFoldDB" id="H9UKT5"/>
<dbReference type="InterPro" id="IPR005646">
    <property type="entry name" value="FapA"/>
</dbReference>
<dbReference type="Pfam" id="PF20250">
    <property type="entry name" value="FapA_N"/>
    <property type="match status" value="1"/>
</dbReference>
<evidence type="ECO:0000313" key="3">
    <source>
        <dbReference type="EMBL" id="AFG38128.1"/>
    </source>
</evidence>
<dbReference type="SMART" id="SM01245">
    <property type="entry name" value="Jag_N"/>
    <property type="match status" value="1"/>
</dbReference>
<dbReference type="PATRIC" id="fig|889378.3.peg.2067"/>
<dbReference type="Gene3D" id="3.30.30.80">
    <property type="entry name" value="probable RNA-binding protein from clostridium symbiosum atcc 14940"/>
    <property type="match status" value="1"/>
</dbReference>
<evidence type="ECO:0000259" key="2">
    <source>
        <dbReference type="SMART" id="SM01245"/>
    </source>
</evidence>
<dbReference type="HOGENOM" id="CLU_026157_1_0_12"/>
<dbReference type="EMBL" id="CP003282">
    <property type="protein sequence ID" value="AFG38128.1"/>
    <property type="molecule type" value="Genomic_DNA"/>
</dbReference>
<dbReference type="PANTHER" id="PTHR38032:SF1">
    <property type="entry name" value="RNA-BINDING PROTEIN KHPB N-TERMINAL DOMAIN-CONTAINING PROTEIN"/>
    <property type="match status" value="1"/>
</dbReference>
<organism evidence="3 4">
    <name type="scientific">Spirochaeta africana (strain ATCC 700263 / DSM 8902 / Z-7692)</name>
    <dbReference type="NCBI Taxonomy" id="889378"/>
    <lineage>
        <taxon>Bacteria</taxon>
        <taxon>Pseudomonadati</taxon>
        <taxon>Spirochaetota</taxon>
        <taxon>Spirochaetia</taxon>
        <taxon>Spirochaetales</taxon>
        <taxon>Spirochaetaceae</taxon>
        <taxon>Spirochaeta</taxon>
    </lineage>
</organism>
<dbReference type="Proteomes" id="UP000007383">
    <property type="component" value="Chromosome"/>
</dbReference>
<dbReference type="RefSeq" id="WP_014456111.1">
    <property type="nucleotide sequence ID" value="NC_017098.1"/>
</dbReference>
<dbReference type="InterPro" id="IPR038247">
    <property type="entry name" value="Jag_N_dom_sf"/>
</dbReference>
<dbReference type="GO" id="GO:0016787">
    <property type="term" value="F:hydrolase activity"/>
    <property type="evidence" value="ECO:0007669"/>
    <property type="project" value="UniProtKB-KW"/>
</dbReference>
<sequence>MITYDKLQDFMRTMRDEDRERRSINVSGPTLEDALEQASIELQVPIAEIEYEVLDKGHSGVLGVGRKPVMLLAYAAQKMHQMTGSFDGDMGFDLGFEEAGSSDRDGEALVKLTPDGIMLKIKPPVGEGAAATVRKAMDAVSARTAAKVNPALVEKAVKRAEDTFIRIGDIAYNPANDAALSVELAEAEMKAYLTLFPPGPGGTDPSLKTLEQFLESNDIVFGIKDEVLKRLDEAPLYKDPILIAEGTPPVNGRDARIQYTFQTDTSHVQLKQDDKGKVDFKELNLVQNVVEGQALAKKVPPEPGVDGTTVTGKMLPATNGKDIKVEVGKNVKLSDDGNTAIALINGQVLIHNNKLTVDPVYTVDGDVSLKTGNVTFLGTVLVKGSVDDGFIVKASGNIEILGTVGKAEIDAEGDVIVHQGITGRNEGTIRCGKSVFAKFIENANVHVGEFVVVSDGIINSQVNCNRRILCKGKRAAIVGGHLRASEEIAAKTLGSVAGAETILEVGYDPRKREELEELQERQSERKRELEEASLNVARFDAAVKSKQKLTPEKQQQYKEQRRRKADLTMELQEIEQQIQGINNYLAQLKNQGRISASGTVFQGVKINIKDAVQEVRSEYKAVTFVNENGMVKITKYVEPEDVPLGR</sequence>
<protein>
    <submittedName>
        <fullName evidence="3">Putative polymerase with PALM domain, HD hydrolase domain and Zn ribbon</fullName>
    </submittedName>
</protein>
<dbReference type="KEGG" id="sfc:Spiaf_2080"/>
<dbReference type="InterPro" id="IPR046865">
    <property type="entry name" value="FapA_b_solenoid"/>
</dbReference>
<evidence type="ECO:0000313" key="4">
    <source>
        <dbReference type="Proteomes" id="UP000007383"/>
    </source>
</evidence>
<keyword evidence="3" id="KW-0378">Hydrolase</keyword>
<feature type="domain" description="RNA-binding protein KhpB N-terminal" evidence="2">
    <location>
        <begin position="25"/>
        <end position="76"/>
    </location>
</feature>
<feature type="coiled-coil region" evidence="1">
    <location>
        <begin position="511"/>
        <end position="591"/>
    </location>
</feature>
<keyword evidence="1" id="KW-0175">Coiled coil</keyword>
<dbReference type="Pfam" id="PF03961">
    <property type="entry name" value="FapA"/>
    <property type="match status" value="1"/>
</dbReference>
<keyword evidence="4" id="KW-1185">Reference proteome</keyword>
<dbReference type="STRING" id="889378.Spiaf_2080"/>
<dbReference type="InterPro" id="IPR046866">
    <property type="entry name" value="FapA_N"/>
</dbReference>
<dbReference type="PANTHER" id="PTHR38032">
    <property type="entry name" value="POLYMERASE-RELATED"/>
    <property type="match status" value="1"/>
</dbReference>
<accession>H9UKT5</accession>
<evidence type="ECO:0000256" key="1">
    <source>
        <dbReference type="SAM" id="Coils"/>
    </source>
</evidence>
<gene>
    <name evidence="3" type="ordered locus">Spiaf_2080</name>
</gene>
<reference evidence="4" key="1">
    <citation type="journal article" date="2013" name="Stand. Genomic Sci.">
        <title>Complete genome sequence of the halophilic bacterium Spirochaeta africana type strain (Z-7692(T)) from the alkaline Lake Magadi in the East African Rift.</title>
        <authorList>
            <person name="Liolos K."/>
            <person name="Abt B."/>
            <person name="Scheuner C."/>
            <person name="Teshima H."/>
            <person name="Held B."/>
            <person name="Lapidus A."/>
            <person name="Nolan M."/>
            <person name="Lucas S."/>
            <person name="Deshpande S."/>
            <person name="Cheng J.F."/>
            <person name="Tapia R."/>
            <person name="Goodwin L.A."/>
            <person name="Pitluck S."/>
            <person name="Pagani I."/>
            <person name="Ivanova N."/>
            <person name="Mavromatis K."/>
            <person name="Mikhailova N."/>
            <person name="Huntemann M."/>
            <person name="Pati A."/>
            <person name="Chen A."/>
            <person name="Palaniappan K."/>
            <person name="Land M."/>
            <person name="Rohde M."/>
            <person name="Tindall B.J."/>
            <person name="Detter J.C."/>
            <person name="Goker M."/>
            <person name="Bristow J."/>
            <person name="Eisen J.A."/>
            <person name="Markowitz V."/>
            <person name="Hugenholtz P."/>
            <person name="Woyke T."/>
            <person name="Klenk H.P."/>
            <person name="Kyrpides N.C."/>
        </authorList>
    </citation>
    <scope>NUCLEOTIDE SEQUENCE</scope>
    <source>
        <strain evidence="4">ATCC 700263 / DSM 8902 / Z-7692</strain>
    </source>
</reference>
<dbReference type="eggNOG" id="COG1315">
    <property type="taxonomic scope" value="Bacteria"/>
</dbReference>
<dbReference type="OrthoDB" id="9816426at2"/>
<dbReference type="InterPro" id="IPR032782">
    <property type="entry name" value="KhpB_N"/>
</dbReference>
<proteinExistence type="predicted"/>
<name>H9UKT5_SPIAZ</name>
<dbReference type="Pfam" id="PF14804">
    <property type="entry name" value="Jag_N"/>
    <property type="match status" value="1"/>
</dbReference>